<accession>A0A6P8H827</accession>
<dbReference type="SUPFAM" id="SSF51161">
    <property type="entry name" value="Trimeric LpxA-like enzymes"/>
    <property type="match status" value="1"/>
</dbReference>
<sequence>MSASSSRNSSQTPRKLKIGAGSVVCQEAEIKGEVTIGSKTVIHPKARIIAEAGPIIIGDNNLIEEQATIINPVIKEDEDEAGEKIVMKIGNHNVFEVGCVCEAVTVGDNNILEAKSKIGRHTLLSHGCVIGAKCEVTSQETVPENTVIYGQSCSRRAQAERPVPQTLQLDFLTKILPNYHHLKKSSRS</sequence>
<protein>
    <recommendedName>
        <fullName evidence="3">Dynactin subunit 6</fullName>
    </recommendedName>
</protein>
<dbReference type="RefSeq" id="XP_031552594.1">
    <property type="nucleotide sequence ID" value="XM_031696734.1"/>
</dbReference>
<reference evidence="8" key="1">
    <citation type="submission" date="2025-08" db="UniProtKB">
        <authorList>
            <consortium name="RefSeq"/>
        </authorList>
    </citation>
    <scope>IDENTIFICATION</scope>
    <source>
        <tissue evidence="8">Tentacle</tissue>
    </source>
</reference>
<keyword evidence="4" id="KW-0963">Cytoplasm</keyword>
<dbReference type="KEGG" id="aten:116289795"/>
<proteinExistence type="inferred from homology"/>
<dbReference type="GO" id="GO:0005869">
    <property type="term" value="C:dynactin complex"/>
    <property type="evidence" value="ECO:0007669"/>
    <property type="project" value="InterPro"/>
</dbReference>
<evidence type="ECO:0000256" key="3">
    <source>
        <dbReference type="ARBA" id="ARBA00016573"/>
    </source>
</evidence>
<gene>
    <name evidence="8" type="primary">LOC116289795</name>
</gene>
<dbReference type="PANTHER" id="PTHR13072">
    <property type="entry name" value="DYNACTIN 6"/>
    <property type="match status" value="1"/>
</dbReference>
<evidence type="ECO:0000256" key="1">
    <source>
        <dbReference type="ARBA" id="ARBA00004245"/>
    </source>
</evidence>
<dbReference type="InterPro" id="IPR027777">
    <property type="entry name" value="DCTN6"/>
</dbReference>
<evidence type="ECO:0000256" key="2">
    <source>
        <dbReference type="ARBA" id="ARBA00007719"/>
    </source>
</evidence>
<evidence type="ECO:0000256" key="5">
    <source>
        <dbReference type="ARBA" id="ARBA00023212"/>
    </source>
</evidence>
<dbReference type="CDD" id="cd04646">
    <property type="entry name" value="LbH_Dynactin_6"/>
    <property type="match status" value="1"/>
</dbReference>
<name>A0A6P8H827_ACTTE</name>
<comment type="similarity">
    <text evidence="2">Belongs to the dynactin subunits 5/6 family. Dynactin subunit 6 subfamily.</text>
</comment>
<dbReference type="GO" id="GO:0007052">
    <property type="term" value="P:mitotic spindle organization"/>
    <property type="evidence" value="ECO:0007669"/>
    <property type="project" value="TreeGrafter"/>
</dbReference>
<dbReference type="GO" id="GO:0070840">
    <property type="term" value="F:dynein complex binding"/>
    <property type="evidence" value="ECO:0007669"/>
    <property type="project" value="TreeGrafter"/>
</dbReference>
<evidence type="ECO:0000313" key="8">
    <source>
        <dbReference type="RefSeq" id="XP_031552594.1"/>
    </source>
</evidence>
<dbReference type="InterPro" id="IPR011004">
    <property type="entry name" value="Trimer_LpxA-like_sf"/>
</dbReference>
<organism evidence="7 8">
    <name type="scientific">Actinia tenebrosa</name>
    <name type="common">Australian red waratah sea anemone</name>
    <dbReference type="NCBI Taxonomy" id="6105"/>
    <lineage>
        <taxon>Eukaryota</taxon>
        <taxon>Metazoa</taxon>
        <taxon>Cnidaria</taxon>
        <taxon>Anthozoa</taxon>
        <taxon>Hexacorallia</taxon>
        <taxon>Actiniaria</taxon>
        <taxon>Actiniidae</taxon>
        <taxon>Actinia</taxon>
    </lineage>
</organism>
<evidence type="ECO:0000313" key="7">
    <source>
        <dbReference type="Proteomes" id="UP000515163"/>
    </source>
</evidence>
<dbReference type="GeneID" id="116289795"/>
<dbReference type="Gene3D" id="2.160.10.10">
    <property type="entry name" value="Hexapeptide repeat proteins"/>
    <property type="match status" value="1"/>
</dbReference>
<dbReference type="InParanoid" id="A0A6P8H827"/>
<dbReference type="FunCoup" id="A0A6P8H827">
    <property type="interactions" value="920"/>
</dbReference>
<dbReference type="AlphaFoldDB" id="A0A6P8H827"/>
<dbReference type="OrthoDB" id="2355at2759"/>
<comment type="subcellular location">
    <subcellularLocation>
        <location evidence="1">Cytoplasm</location>
        <location evidence="1">Cytoskeleton</location>
    </subcellularLocation>
</comment>
<keyword evidence="7" id="KW-1185">Reference proteome</keyword>
<dbReference type="PANTHER" id="PTHR13072:SF0">
    <property type="entry name" value="DYNACTIN SUBUNIT 6"/>
    <property type="match status" value="1"/>
</dbReference>
<keyword evidence="5" id="KW-0206">Cytoskeleton</keyword>
<dbReference type="Proteomes" id="UP000515163">
    <property type="component" value="Unplaced"/>
</dbReference>
<evidence type="ECO:0000256" key="6">
    <source>
        <dbReference type="ARBA" id="ARBA00034687"/>
    </source>
</evidence>
<comment type="function">
    <text evidence="6">Part of the dynactin complex that activates the molecular motor dynein for ultra-processive transport along microtubules.</text>
</comment>
<evidence type="ECO:0000256" key="4">
    <source>
        <dbReference type="ARBA" id="ARBA00022490"/>
    </source>
</evidence>